<dbReference type="EMBL" id="CAJVCH010075744">
    <property type="protein sequence ID" value="CAG7720979.1"/>
    <property type="molecule type" value="Genomic_DNA"/>
</dbReference>
<protein>
    <submittedName>
        <fullName evidence="1">Uncharacterized protein</fullName>
    </submittedName>
</protein>
<dbReference type="AlphaFoldDB" id="A0A8J2P1Z2"/>
<gene>
    <name evidence="1" type="ORF">AFUS01_LOCUS10229</name>
</gene>
<organism evidence="1 2">
    <name type="scientific">Allacma fusca</name>
    <dbReference type="NCBI Taxonomy" id="39272"/>
    <lineage>
        <taxon>Eukaryota</taxon>
        <taxon>Metazoa</taxon>
        <taxon>Ecdysozoa</taxon>
        <taxon>Arthropoda</taxon>
        <taxon>Hexapoda</taxon>
        <taxon>Collembola</taxon>
        <taxon>Symphypleona</taxon>
        <taxon>Sminthuridae</taxon>
        <taxon>Allacma</taxon>
    </lineage>
</organism>
<feature type="non-terminal residue" evidence="1">
    <location>
        <position position="1"/>
    </location>
</feature>
<reference evidence="1" key="1">
    <citation type="submission" date="2021-06" db="EMBL/GenBank/DDBJ databases">
        <authorList>
            <person name="Hodson N. C."/>
            <person name="Mongue J. A."/>
            <person name="Jaron S. K."/>
        </authorList>
    </citation>
    <scope>NUCLEOTIDE SEQUENCE</scope>
</reference>
<proteinExistence type="predicted"/>
<comment type="caution">
    <text evidence="1">The sequence shown here is derived from an EMBL/GenBank/DDBJ whole genome shotgun (WGS) entry which is preliminary data.</text>
</comment>
<dbReference type="Proteomes" id="UP000708208">
    <property type="component" value="Unassembled WGS sequence"/>
</dbReference>
<evidence type="ECO:0000313" key="1">
    <source>
        <dbReference type="EMBL" id="CAG7720979.1"/>
    </source>
</evidence>
<sequence length="37" mass="4078">NYLQKKGNRKSSLNGLDIDLNISEVLSPGGTTSMRNR</sequence>
<feature type="non-terminal residue" evidence="1">
    <location>
        <position position="37"/>
    </location>
</feature>
<name>A0A8J2P1Z2_9HEXA</name>
<keyword evidence="2" id="KW-1185">Reference proteome</keyword>
<evidence type="ECO:0000313" key="2">
    <source>
        <dbReference type="Proteomes" id="UP000708208"/>
    </source>
</evidence>
<accession>A0A8J2P1Z2</accession>